<evidence type="ECO:0000313" key="2">
    <source>
        <dbReference type="EMBL" id="KKN31831.1"/>
    </source>
</evidence>
<comment type="caution">
    <text evidence="2">The sequence shown here is derived from an EMBL/GenBank/DDBJ whole genome shotgun (WGS) entry which is preliminary data.</text>
</comment>
<evidence type="ECO:0000259" key="1">
    <source>
        <dbReference type="Pfam" id="PF14216"/>
    </source>
</evidence>
<name>A0A0F9S476_9ZZZZ</name>
<dbReference type="AlphaFoldDB" id="A0A0F9S476"/>
<dbReference type="EMBL" id="LAZR01002300">
    <property type="protein sequence ID" value="KKN31831.1"/>
    <property type="molecule type" value="Genomic_DNA"/>
</dbReference>
<dbReference type="InterPro" id="IPR025475">
    <property type="entry name" value="DUF4326"/>
</dbReference>
<feature type="domain" description="DUF4326" evidence="1">
    <location>
        <begin position="9"/>
        <end position="81"/>
    </location>
</feature>
<sequence length="90" mass="10087">MIPRVKHVREPKEAGDMYIGRPSKWGNPFTIGKHGSRAEVIEKHRQWLLDQPQLLDSIHELGSRNLICYCAPSACHGDTLLMLANPGDPS</sequence>
<organism evidence="2">
    <name type="scientific">marine sediment metagenome</name>
    <dbReference type="NCBI Taxonomy" id="412755"/>
    <lineage>
        <taxon>unclassified sequences</taxon>
        <taxon>metagenomes</taxon>
        <taxon>ecological metagenomes</taxon>
    </lineage>
</organism>
<accession>A0A0F9S476</accession>
<reference evidence="2" key="1">
    <citation type="journal article" date="2015" name="Nature">
        <title>Complex archaea that bridge the gap between prokaryotes and eukaryotes.</title>
        <authorList>
            <person name="Spang A."/>
            <person name="Saw J.H."/>
            <person name="Jorgensen S.L."/>
            <person name="Zaremba-Niedzwiedzka K."/>
            <person name="Martijn J."/>
            <person name="Lind A.E."/>
            <person name="van Eijk R."/>
            <person name="Schleper C."/>
            <person name="Guy L."/>
            <person name="Ettema T.J."/>
        </authorList>
    </citation>
    <scope>NUCLEOTIDE SEQUENCE</scope>
</reference>
<dbReference type="Pfam" id="PF14216">
    <property type="entry name" value="DUF4326"/>
    <property type="match status" value="1"/>
</dbReference>
<protein>
    <recommendedName>
        <fullName evidence="1">DUF4326 domain-containing protein</fullName>
    </recommendedName>
</protein>
<gene>
    <name evidence="2" type="ORF">LCGC14_0820210</name>
</gene>
<proteinExistence type="predicted"/>